<dbReference type="Proteomes" id="UP000464524">
    <property type="component" value="Chromosome"/>
</dbReference>
<dbReference type="EMBL" id="CP047656">
    <property type="protein sequence ID" value="QHJ11624.1"/>
    <property type="molecule type" value="Genomic_DNA"/>
</dbReference>
<evidence type="ECO:0000313" key="8">
    <source>
        <dbReference type="Proteomes" id="UP000464524"/>
    </source>
</evidence>
<dbReference type="Pfam" id="PF08281">
    <property type="entry name" value="Sigma70_r4_2"/>
    <property type="match status" value="1"/>
</dbReference>
<comment type="similarity">
    <text evidence="1">Belongs to the sigma-70 factor family. ECF subfamily.</text>
</comment>
<dbReference type="SUPFAM" id="SSF88946">
    <property type="entry name" value="Sigma2 domain of RNA polymerase sigma factors"/>
    <property type="match status" value="1"/>
</dbReference>
<evidence type="ECO:0000256" key="3">
    <source>
        <dbReference type="ARBA" id="ARBA00023082"/>
    </source>
</evidence>
<dbReference type="InterPro" id="IPR013325">
    <property type="entry name" value="RNA_pol_sigma_r2"/>
</dbReference>
<accession>A0A857JLZ0</accession>
<keyword evidence="8" id="KW-1185">Reference proteome</keyword>
<dbReference type="GO" id="GO:0016987">
    <property type="term" value="F:sigma factor activity"/>
    <property type="evidence" value="ECO:0007669"/>
    <property type="project" value="UniProtKB-KW"/>
</dbReference>
<name>A0A857JLZ0_9ALTE</name>
<dbReference type="InterPro" id="IPR013249">
    <property type="entry name" value="RNA_pol_sigma70_r4_t2"/>
</dbReference>
<sequence length="232" mass="26430">MSKTLQKASLFFLNSYTKPSTQSYTQAPYKPKKAQESNNAVDRLFREHWRDVCRVLHSCYGAGPPEPEDVAQEAFSRFAQLRNREKIDDPKAYIIKIAMNITLKSISRLCKTRAFIDEHIQHTQEQCDEMSPETILQAEQRIAAIQKGTEQLSEKQREILMRARIKGQTYSQISAATGWSVADICRQLSAAMALLESIDEQGERVDEQANNTCRQTLTPDASSSHFSLEQKQ</sequence>
<proteinExistence type="inferred from homology"/>
<evidence type="ECO:0000256" key="1">
    <source>
        <dbReference type="ARBA" id="ARBA00010641"/>
    </source>
</evidence>
<dbReference type="Gene3D" id="1.10.10.10">
    <property type="entry name" value="Winged helix-like DNA-binding domain superfamily/Winged helix DNA-binding domain"/>
    <property type="match status" value="1"/>
</dbReference>
<dbReference type="PANTHER" id="PTHR43133">
    <property type="entry name" value="RNA POLYMERASE ECF-TYPE SIGMA FACTO"/>
    <property type="match status" value="1"/>
</dbReference>
<dbReference type="NCBIfam" id="TIGR02937">
    <property type="entry name" value="sigma70-ECF"/>
    <property type="match status" value="1"/>
</dbReference>
<evidence type="ECO:0000313" key="7">
    <source>
        <dbReference type="EMBL" id="QHJ11624.1"/>
    </source>
</evidence>
<keyword evidence="3" id="KW-0731">Sigma factor</keyword>
<dbReference type="InterPro" id="IPR014284">
    <property type="entry name" value="RNA_pol_sigma-70_dom"/>
</dbReference>
<dbReference type="OrthoDB" id="9797134at2"/>
<keyword evidence="4" id="KW-0804">Transcription</keyword>
<dbReference type="GO" id="GO:0006352">
    <property type="term" value="P:DNA-templated transcription initiation"/>
    <property type="evidence" value="ECO:0007669"/>
    <property type="project" value="InterPro"/>
</dbReference>
<evidence type="ECO:0000256" key="2">
    <source>
        <dbReference type="ARBA" id="ARBA00023015"/>
    </source>
</evidence>
<reference evidence="7 8" key="1">
    <citation type="submission" date="2019-12" db="EMBL/GenBank/DDBJ databases">
        <title>Genome sequencing and assembly of endphytes of Porphyra tenera.</title>
        <authorList>
            <person name="Park J.M."/>
            <person name="Shin R."/>
            <person name="Jo S.H."/>
        </authorList>
    </citation>
    <scope>NUCLEOTIDE SEQUENCE [LARGE SCALE GENOMIC DNA]</scope>
    <source>
        <strain evidence="7 8">GPM4</strain>
    </source>
</reference>
<protein>
    <submittedName>
        <fullName evidence="7">Uncharacterized protein</fullName>
    </submittedName>
</protein>
<dbReference type="InterPro" id="IPR007627">
    <property type="entry name" value="RNA_pol_sigma70_r2"/>
</dbReference>
<dbReference type="InterPro" id="IPR036388">
    <property type="entry name" value="WH-like_DNA-bd_sf"/>
</dbReference>
<dbReference type="Pfam" id="PF04542">
    <property type="entry name" value="Sigma70_r2"/>
    <property type="match status" value="1"/>
</dbReference>
<evidence type="ECO:0000256" key="4">
    <source>
        <dbReference type="ARBA" id="ARBA00023163"/>
    </source>
</evidence>
<evidence type="ECO:0000259" key="6">
    <source>
        <dbReference type="Pfam" id="PF08281"/>
    </source>
</evidence>
<dbReference type="InterPro" id="IPR039425">
    <property type="entry name" value="RNA_pol_sigma-70-like"/>
</dbReference>
<dbReference type="SUPFAM" id="SSF88659">
    <property type="entry name" value="Sigma3 and sigma4 domains of RNA polymerase sigma factors"/>
    <property type="match status" value="1"/>
</dbReference>
<dbReference type="Gene3D" id="1.10.1740.10">
    <property type="match status" value="1"/>
</dbReference>
<dbReference type="RefSeq" id="WP_160179346.1">
    <property type="nucleotide sequence ID" value="NZ_CP047656.1"/>
</dbReference>
<keyword evidence="2" id="KW-0805">Transcription regulation</keyword>
<gene>
    <name evidence="7" type="ORF">FX988_01859</name>
</gene>
<dbReference type="KEGG" id="pmes:FX988_01859"/>
<dbReference type="GO" id="GO:0003677">
    <property type="term" value="F:DNA binding"/>
    <property type="evidence" value="ECO:0007669"/>
    <property type="project" value="InterPro"/>
</dbReference>
<feature type="domain" description="RNA polymerase sigma factor 70 region 4 type 2" evidence="6">
    <location>
        <begin position="145"/>
        <end position="194"/>
    </location>
</feature>
<dbReference type="PANTHER" id="PTHR43133:SF46">
    <property type="entry name" value="RNA POLYMERASE SIGMA-70 FACTOR ECF SUBFAMILY"/>
    <property type="match status" value="1"/>
</dbReference>
<dbReference type="InterPro" id="IPR013324">
    <property type="entry name" value="RNA_pol_sigma_r3/r4-like"/>
</dbReference>
<feature type="domain" description="RNA polymerase sigma-70 region 2" evidence="5">
    <location>
        <begin position="44"/>
        <end position="107"/>
    </location>
</feature>
<dbReference type="AlphaFoldDB" id="A0A857JLZ0"/>
<evidence type="ECO:0000259" key="5">
    <source>
        <dbReference type="Pfam" id="PF04542"/>
    </source>
</evidence>
<organism evidence="7 8">
    <name type="scientific">Paraglaciecola mesophila</name>
    <dbReference type="NCBI Taxonomy" id="197222"/>
    <lineage>
        <taxon>Bacteria</taxon>
        <taxon>Pseudomonadati</taxon>
        <taxon>Pseudomonadota</taxon>
        <taxon>Gammaproteobacteria</taxon>
        <taxon>Alteromonadales</taxon>
        <taxon>Alteromonadaceae</taxon>
        <taxon>Paraglaciecola</taxon>
    </lineage>
</organism>